<dbReference type="AlphaFoldDB" id="A0A7L9U3H3"/>
<keyword evidence="3" id="KW-0804">Transcription</keyword>
<dbReference type="InterPro" id="IPR039536">
    <property type="entry name" value="TetR_C_Proteobacteria"/>
</dbReference>
<evidence type="ECO:0000313" key="6">
    <source>
        <dbReference type="EMBL" id="QOL48665.1"/>
    </source>
</evidence>
<dbReference type="PROSITE" id="PS50977">
    <property type="entry name" value="HTH_TETR_2"/>
    <property type="match status" value="1"/>
</dbReference>
<accession>A0A7L9U3H3</accession>
<sequence length="208" mass="22181">MKRTPEKRQAILDAAAEEFRDKGYERASMSDIGLRTGFSKTTLYGYFGAKEALLAALVDEATENGVAAMLEVLAGAGPHLAVTLERFAGRYLSYALSPSVCSLRRVLAAGAGRSELDLRCRDLGAARIDAALAGYLRAQMEAGALRGGDARGSAQQFRALLEASWFDRVLFDYGSGPGPGQVEEEIEFALAAFLRAWAPALPVATDAS</sequence>
<dbReference type="GO" id="GO:0003700">
    <property type="term" value="F:DNA-binding transcription factor activity"/>
    <property type="evidence" value="ECO:0007669"/>
    <property type="project" value="TreeGrafter"/>
</dbReference>
<dbReference type="KEGG" id="mlir:LPB04_17100"/>
<dbReference type="PANTHER" id="PTHR30055:SF119">
    <property type="entry name" value="NALC"/>
    <property type="match status" value="1"/>
</dbReference>
<dbReference type="Pfam" id="PF00440">
    <property type="entry name" value="TetR_N"/>
    <property type="match status" value="1"/>
</dbReference>
<dbReference type="Gene3D" id="1.10.357.10">
    <property type="entry name" value="Tetracycline Repressor, domain 2"/>
    <property type="match status" value="1"/>
</dbReference>
<evidence type="ECO:0000256" key="3">
    <source>
        <dbReference type="ARBA" id="ARBA00023163"/>
    </source>
</evidence>
<feature type="domain" description="HTH tetR-type" evidence="5">
    <location>
        <begin position="5"/>
        <end position="65"/>
    </location>
</feature>
<keyword evidence="1" id="KW-0805">Transcription regulation</keyword>
<dbReference type="EMBL" id="CP062941">
    <property type="protein sequence ID" value="QOL48665.1"/>
    <property type="molecule type" value="Genomic_DNA"/>
</dbReference>
<dbReference type="FunFam" id="1.10.10.60:FF:000141">
    <property type="entry name" value="TetR family transcriptional regulator"/>
    <property type="match status" value="1"/>
</dbReference>
<evidence type="ECO:0000256" key="2">
    <source>
        <dbReference type="ARBA" id="ARBA00023125"/>
    </source>
</evidence>
<keyword evidence="2 4" id="KW-0238">DNA-binding</keyword>
<evidence type="ECO:0000313" key="7">
    <source>
        <dbReference type="Proteomes" id="UP000593875"/>
    </source>
</evidence>
<dbReference type="Proteomes" id="UP000593875">
    <property type="component" value="Chromosome"/>
</dbReference>
<keyword evidence="7" id="KW-1185">Reference proteome</keyword>
<dbReference type="InterPro" id="IPR009057">
    <property type="entry name" value="Homeodomain-like_sf"/>
</dbReference>
<proteinExistence type="predicted"/>
<dbReference type="PRINTS" id="PR00455">
    <property type="entry name" value="HTHTETR"/>
</dbReference>
<gene>
    <name evidence="6" type="ORF">LPB04_17100</name>
</gene>
<dbReference type="Gene3D" id="1.10.10.60">
    <property type="entry name" value="Homeodomain-like"/>
    <property type="match status" value="1"/>
</dbReference>
<dbReference type="GO" id="GO:0000976">
    <property type="term" value="F:transcription cis-regulatory region binding"/>
    <property type="evidence" value="ECO:0007669"/>
    <property type="project" value="TreeGrafter"/>
</dbReference>
<feature type="DNA-binding region" description="H-T-H motif" evidence="4">
    <location>
        <begin position="28"/>
        <end position="47"/>
    </location>
</feature>
<dbReference type="InterPro" id="IPR050109">
    <property type="entry name" value="HTH-type_TetR-like_transc_reg"/>
</dbReference>
<dbReference type="RefSeq" id="WP_193685708.1">
    <property type="nucleotide sequence ID" value="NZ_CP062941.1"/>
</dbReference>
<organism evidence="6 7">
    <name type="scientific">Massilia litorea</name>
    <dbReference type="NCBI Taxonomy" id="2769491"/>
    <lineage>
        <taxon>Bacteria</taxon>
        <taxon>Pseudomonadati</taxon>
        <taxon>Pseudomonadota</taxon>
        <taxon>Betaproteobacteria</taxon>
        <taxon>Burkholderiales</taxon>
        <taxon>Oxalobacteraceae</taxon>
        <taxon>Telluria group</taxon>
        <taxon>Massilia</taxon>
    </lineage>
</organism>
<dbReference type="PANTHER" id="PTHR30055">
    <property type="entry name" value="HTH-TYPE TRANSCRIPTIONAL REGULATOR RUTR"/>
    <property type="match status" value="1"/>
</dbReference>
<evidence type="ECO:0000256" key="4">
    <source>
        <dbReference type="PROSITE-ProRule" id="PRU00335"/>
    </source>
</evidence>
<dbReference type="InterPro" id="IPR001647">
    <property type="entry name" value="HTH_TetR"/>
</dbReference>
<dbReference type="Pfam" id="PF14246">
    <property type="entry name" value="TetR_C_7"/>
    <property type="match status" value="1"/>
</dbReference>
<name>A0A7L9U3H3_9BURK</name>
<evidence type="ECO:0000256" key="1">
    <source>
        <dbReference type="ARBA" id="ARBA00023015"/>
    </source>
</evidence>
<protein>
    <submittedName>
        <fullName evidence="6">TetR/AcrR family transcriptional regulator</fullName>
    </submittedName>
</protein>
<dbReference type="SUPFAM" id="SSF46689">
    <property type="entry name" value="Homeodomain-like"/>
    <property type="match status" value="1"/>
</dbReference>
<reference evidence="6 7" key="1">
    <citation type="submission" date="2020-10" db="EMBL/GenBank/DDBJ databases">
        <title>Genome sequencing of Massilia sp. LPB0304.</title>
        <authorList>
            <person name="Kim J."/>
        </authorList>
    </citation>
    <scope>NUCLEOTIDE SEQUENCE [LARGE SCALE GENOMIC DNA]</scope>
    <source>
        <strain evidence="6 7">LPB0304</strain>
    </source>
</reference>
<evidence type="ECO:0000259" key="5">
    <source>
        <dbReference type="PROSITE" id="PS50977"/>
    </source>
</evidence>